<feature type="compositionally biased region" description="Basic and acidic residues" evidence="1">
    <location>
        <begin position="35"/>
        <end position="53"/>
    </location>
</feature>
<accession>A0A392W7G9</accession>
<dbReference type="AlphaFoldDB" id="A0A392W7G9"/>
<evidence type="ECO:0000256" key="1">
    <source>
        <dbReference type="SAM" id="MobiDB-lite"/>
    </source>
</evidence>
<sequence length="53" mass="5551">ESSSENENSQNKMVSDDDGEKGLTEGGQANVSIGTEKDMSASVEKDSSVVDLD</sequence>
<evidence type="ECO:0000313" key="2">
    <source>
        <dbReference type="EMBL" id="MCI94835.1"/>
    </source>
</evidence>
<dbReference type="EMBL" id="LXQA011367741">
    <property type="protein sequence ID" value="MCI94835.1"/>
    <property type="molecule type" value="Genomic_DNA"/>
</dbReference>
<keyword evidence="3" id="KW-1185">Reference proteome</keyword>
<feature type="non-terminal residue" evidence="2">
    <location>
        <position position="1"/>
    </location>
</feature>
<organism evidence="2 3">
    <name type="scientific">Trifolium medium</name>
    <dbReference type="NCBI Taxonomy" id="97028"/>
    <lineage>
        <taxon>Eukaryota</taxon>
        <taxon>Viridiplantae</taxon>
        <taxon>Streptophyta</taxon>
        <taxon>Embryophyta</taxon>
        <taxon>Tracheophyta</taxon>
        <taxon>Spermatophyta</taxon>
        <taxon>Magnoliopsida</taxon>
        <taxon>eudicotyledons</taxon>
        <taxon>Gunneridae</taxon>
        <taxon>Pentapetalae</taxon>
        <taxon>rosids</taxon>
        <taxon>fabids</taxon>
        <taxon>Fabales</taxon>
        <taxon>Fabaceae</taxon>
        <taxon>Papilionoideae</taxon>
        <taxon>50 kb inversion clade</taxon>
        <taxon>NPAAA clade</taxon>
        <taxon>Hologalegina</taxon>
        <taxon>IRL clade</taxon>
        <taxon>Trifolieae</taxon>
        <taxon>Trifolium</taxon>
    </lineage>
</organism>
<evidence type="ECO:0000313" key="3">
    <source>
        <dbReference type="Proteomes" id="UP000265520"/>
    </source>
</evidence>
<name>A0A392W7G9_9FABA</name>
<dbReference type="Proteomes" id="UP000265520">
    <property type="component" value="Unassembled WGS sequence"/>
</dbReference>
<proteinExistence type="predicted"/>
<feature type="compositionally biased region" description="Low complexity" evidence="1">
    <location>
        <begin position="1"/>
        <end position="11"/>
    </location>
</feature>
<feature type="region of interest" description="Disordered" evidence="1">
    <location>
        <begin position="1"/>
        <end position="53"/>
    </location>
</feature>
<protein>
    <submittedName>
        <fullName evidence="2">Uncharacterized protein</fullName>
    </submittedName>
</protein>
<comment type="caution">
    <text evidence="2">The sequence shown here is derived from an EMBL/GenBank/DDBJ whole genome shotgun (WGS) entry which is preliminary data.</text>
</comment>
<reference evidence="2 3" key="1">
    <citation type="journal article" date="2018" name="Front. Plant Sci.">
        <title>Red Clover (Trifolium pratense) and Zigzag Clover (T. medium) - A Picture of Genomic Similarities and Differences.</title>
        <authorList>
            <person name="Dluhosova J."/>
            <person name="Istvanek J."/>
            <person name="Nedelnik J."/>
            <person name="Repkova J."/>
        </authorList>
    </citation>
    <scope>NUCLEOTIDE SEQUENCE [LARGE SCALE GENOMIC DNA]</scope>
    <source>
        <strain evidence="3">cv. 10/8</strain>
        <tissue evidence="2">Leaf</tissue>
    </source>
</reference>